<dbReference type="InterPro" id="IPR055801">
    <property type="entry name" value="DUF7377"/>
</dbReference>
<feature type="domain" description="Protein kinase" evidence="2">
    <location>
        <begin position="338"/>
        <end position="588"/>
    </location>
</feature>
<dbReference type="GO" id="GO:0004674">
    <property type="term" value="F:protein serine/threonine kinase activity"/>
    <property type="evidence" value="ECO:0007669"/>
    <property type="project" value="TreeGrafter"/>
</dbReference>
<comment type="caution">
    <text evidence="3">The sequence shown here is derived from an EMBL/GenBank/DDBJ whole genome shotgun (WGS) entry which is preliminary data.</text>
</comment>
<dbReference type="InterPro" id="IPR051681">
    <property type="entry name" value="Ser/Thr_Kinases-Pseudokinases"/>
</dbReference>
<dbReference type="SUPFAM" id="SSF56112">
    <property type="entry name" value="Protein kinase-like (PK-like)"/>
    <property type="match status" value="1"/>
</dbReference>
<name>A0A8X8BG69_BRACI</name>
<dbReference type="PANTHER" id="PTHR44329">
    <property type="entry name" value="SERINE/THREONINE-PROTEIN KINASE TNNI3K-RELATED"/>
    <property type="match status" value="1"/>
</dbReference>
<sequence length="594" mass="64523">MAAALECWSSRAGAGDALDDDLVDQVLMRTHDRSESLITTSPPEKALDVEGSAPVSDQSSSAMQKRFQRLSRNVSGAIASLKNSLRGGGPSPRVDVGGGRKLLWATVVRNLAKMYPGSQLPEKLVSNLKKHYDSLPFSYSQAGFDMKEVFLHVKLIEQASGDDTPVFMIQEVSSEGARGSVLRLTFACNSSLSWSTMSGALDGASICCKKIQIFEKKGLTLGVVLLVDQSGQESLFKTRVENALKSATRKSRPTSTSVKLPFGLCGCQEQNGGVGEVGGVEEESIQHGSRLGIENLNGVIQLQVPLPSSSFAVSVDEWQTIQSGGSEIGKWLLNSDSFEFGDQIGPGSFKGIFRGKRVAIEKLKGCDKGNSYEFEIRKDLLELMTCGHKSILQFYGVCIDENHGLCVVTKLMEGGSLHELMLKNKKLQTKPILRIAIDIAEGLKFVNDHGVAYRDLNTQRILLDKHGNACLGDIGIVTACKSFGEAVEYETDGYRWLAPEIIAGDPENTTETWMSNAYSFGMVLWEMVTGEAAYASCSPVQAAVGIAACGLRPEIPKECPQALRTLMINCWNNSPSKRPNFSDIHSSLLRSMSR</sequence>
<evidence type="ECO:0000256" key="1">
    <source>
        <dbReference type="SAM" id="MobiDB-lite"/>
    </source>
</evidence>
<dbReference type="PANTHER" id="PTHR44329:SF84">
    <property type="entry name" value="PROTEIN KINASE LIKE PROTEIN"/>
    <property type="match status" value="1"/>
</dbReference>
<organism evidence="3 4">
    <name type="scientific">Brassica carinata</name>
    <name type="common">Ethiopian mustard</name>
    <name type="synonym">Abyssinian cabbage</name>
    <dbReference type="NCBI Taxonomy" id="52824"/>
    <lineage>
        <taxon>Eukaryota</taxon>
        <taxon>Viridiplantae</taxon>
        <taxon>Streptophyta</taxon>
        <taxon>Embryophyta</taxon>
        <taxon>Tracheophyta</taxon>
        <taxon>Spermatophyta</taxon>
        <taxon>Magnoliopsida</taxon>
        <taxon>eudicotyledons</taxon>
        <taxon>Gunneridae</taxon>
        <taxon>Pentapetalae</taxon>
        <taxon>rosids</taxon>
        <taxon>malvids</taxon>
        <taxon>Brassicales</taxon>
        <taxon>Brassicaceae</taxon>
        <taxon>Brassiceae</taxon>
        <taxon>Brassica</taxon>
    </lineage>
</organism>
<dbReference type="InterPro" id="IPR011009">
    <property type="entry name" value="Kinase-like_dom_sf"/>
</dbReference>
<dbReference type="GO" id="GO:0005524">
    <property type="term" value="F:ATP binding"/>
    <property type="evidence" value="ECO:0007669"/>
    <property type="project" value="InterPro"/>
</dbReference>
<reference evidence="3 4" key="1">
    <citation type="submission" date="2020-02" db="EMBL/GenBank/DDBJ databases">
        <authorList>
            <person name="Ma Q."/>
            <person name="Huang Y."/>
            <person name="Song X."/>
            <person name="Pei D."/>
        </authorList>
    </citation>
    <scope>NUCLEOTIDE SEQUENCE [LARGE SCALE GENOMIC DNA]</scope>
    <source>
        <strain evidence="3">Sxm20200214</strain>
        <tissue evidence="3">Leaf</tissue>
    </source>
</reference>
<dbReference type="PRINTS" id="PR00109">
    <property type="entry name" value="TYRKINASE"/>
</dbReference>
<dbReference type="EMBL" id="JAAMPC010000001">
    <property type="protein sequence ID" value="KAG2333338.1"/>
    <property type="molecule type" value="Genomic_DNA"/>
</dbReference>
<protein>
    <recommendedName>
        <fullName evidence="2">Protein kinase domain-containing protein</fullName>
    </recommendedName>
</protein>
<dbReference type="Gene3D" id="1.10.510.10">
    <property type="entry name" value="Transferase(Phosphotransferase) domain 1"/>
    <property type="match status" value="1"/>
</dbReference>
<dbReference type="InterPro" id="IPR001245">
    <property type="entry name" value="Ser-Thr/Tyr_kinase_cat_dom"/>
</dbReference>
<keyword evidence="4" id="KW-1185">Reference proteome</keyword>
<dbReference type="Pfam" id="PF24093">
    <property type="entry name" value="DUF7377"/>
    <property type="match status" value="1"/>
</dbReference>
<evidence type="ECO:0000259" key="2">
    <source>
        <dbReference type="PROSITE" id="PS50011"/>
    </source>
</evidence>
<feature type="region of interest" description="Disordered" evidence="1">
    <location>
        <begin position="34"/>
        <end position="63"/>
    </location>
</feature>
<dbReference type="InterPro" id="IPR000719">
    <property type="entry name" value="Prot_kinase_dom"/>
</dbReference>
<gene>
    <name evidence="3" type="ORF">Bca52824_004518</name>
</gene>
<dbReference type="AlphaFoldDB" id="A0A8X8BG69"/>
<dbReference type="OrthoDB" id="4062651at2759"/>
<evidence type="ECO:0000313" key="4">
    <source>
        <dbReference type="Proteomes" id="UP000886595"/>
    </source>
</evidence>
<dbReference type="PROSITE" id="PS50011">
    <property type="entry name" value="PROTEIN_KINASE_DOM"/>
    <property type="match status" value="1"/>
</dbReference>
<dbReference type="Proteomes" id="UP000886595">
    <property type="component" value="Unassembled WGS sequence"/>
</dbReference>
<evidence type="ECO:0000313" key="3">
    <source>
        <dbReference type="EMBL" id="KAG2333338.1"/>
    </source>
</evidence>
<dbReference type="Pfam" id="PF07714">
    <property type="entry name" value="PK_Tyr_Ser-Thr"/>
    <property type="match status" value="1"/>
</dbReference>
<proteinExistence type="predicted"/>
<accession>A0A8X8BG69</accession>